<keyword evidence="3" id="KW-0418">Kinase</keyword>
<feature type="domain" description="PurM-like N-terminal" evidence="7">
    <location>
        <begin position="496"/>
        <end position="604"/>
    </location>
</feature>
<organism evidence="10">
    <name type="scientific">Ostreococcus tauri</name>
    <name type="common">Marine green alga</name>
    <dbReference type="NCBI Taxonomy" id="70448"/>
    <lineage>
        <taxon>Eukaryota</taxon>
        <taxon>Viridiplantae</taxon>
        <taxon>Chlorophyta</taxon>
        <taxon>Mamiellophyceae</taxon>
        <taxon>Mamiellales</taxon>
        <taxon>Bathycoccaceae</taxon>
        <taxon>Ostreococcus</taxon>
    </lineage>
</organism>
<evidence type="ECO:0000256" key="5">
    <source>
        <dbReference type="ARBA" id="ARBA00023266"/>
    </source>
</evidence>
<dbReference type="SUPFAM" id="SSF56042">
    <property type="entry name" value="PurM C-terminal domain-like"/>
    <property type="match status" value="1"/>
</dbReference>
<evidence type="ECO:0000256" key="6">
    <source>
        <dbReference type="SAM" id="MobiDB-lite"/>
    </source>
</evidence>
<accession>A0A1Y5I6V6</accession>
<keyword evidence="4" id="KW-0067">ATP-binding</keyword>
<keyword evidence="2" id="KW-0547">Nucleotide-binding</keyword>
<feature type="region of interest" description="Disordered" evidence="6">
    <location>
        <begin position="1"/>
        <end position="29"/>
    </location>
</feature>
<dbReference type="InterPro" id="IPR036188">
    <property type="entry name" value="FAD/NAD-bd_sf"/>
</dbReference>
<dbReference type="GO" id="GO:0016491">
    <property type="term" value="F:oxidoreductase activity"/>
    <property type="evidence" value="ECO:0007669"/>
    <property type="project" value="InterPro"/>
</dbReference>
<dbReference type="Gene3D" id="3.90.650.10">
    <property type="entry name" value="PurM-like C-terminal domain"/>
    <property type="match status" value="1"/>
</dbReference>
<dbReference type="GO" id="GO:0005524">
    <property type="term" value="F:ATP binding"/>
    <property type="evidence" value="ECO:0007669"/>
    <property type="project" value="UniProtKB-KW"/>
</dbReference>
<dbReference type="Pfam" id="PF00586">
    <property type="entry name" value="AIRS"/>
    <property type="match status" value="1"/>
</dbReference>
<dbReference type="NCBIfam" id="TIGR00476">
    <property type="entry name" value="selD"/>
    <property type="match status" value="1"/>
</dbReference>
<dbReference type="InterPro" id="IPR023753">
    <property type="entry name" value="FAD/NAD-binding_dom"/>
</dbReference>
<sequence length="831" mass="88296">MRSARPSRAFVRHPEPVAPASSRPRRRRTRVVTARAMKSSSPDAIVIKDLVLIGGGHAHVYVLKALAMRPMAGVRVTLIAKDLHTPYSGMLPGLVAGHYGRDETHVDLQPICRAGKFRVIHDEAIGIDHEEKRVVLRSGRPGARFDVLSVDVGITPSADVRGANEHATAVKPVSGFNARWEAMLRRVIEGGKHCEVVVVGGGAGGAELALSMRHRMREECKRRGMNEDLASFTLVTRGKLMPSHAPRVRNTFLQVFDDAGVKVIEDDGVVEAGEGFVTLQSGRKIEANEVIWCTQAGAAKWLKDSTDLALDENGFITVNATLESTSHKDIFAAGDVANVLKHPRPKAGVFAVRQGPPLDKNLRRALLGESLVDFTPQKLFLGLLTTGGKHAVLSYGNVAMGGVGPIGERLWRWKDKIDRKWMKMYQEMEEMAEAEVESSALALSAGAETMAAIRAVPMRCGGCGAKVGATVLSRVMKRLEPIPTNPNVEVGIDQPDDAAVVAVPEGMVGVQTVDYFRAFVDDPYIFGQIAAVHALGDCWAMGADPHAALAIATVPYGLEAQVEETLYQIMAGACSILRDAGCALAGGHSSEGAELSLGFSVHGAAPREKLMKKGGMKPGHKIIVTKPIGTGTLFAADMRAKAQGRWISNALDSMRQPSATAARTLFDHGATACTDVTGFGLLGHLVEMCKGSGVAAVLDMDAVPILPGALECVELGITSSLQPANVRLARAVANPTAVSGAKRYPLLFDPQTAGGMLASVPSDRAEDAVEALKRDGYVHTAVIGEVLECLPKAATAPEQVVFVAAANVPFDGVSNARPQKIVSCGTDACNL</sequence>
<gene>
    <name evidence="10" type="ORF">BE221DRAFT_193418</name>
</gene>
<dbReference type="Gene3D" id="3.30.1330.10">
    <property type="entry name" value="PurM-like, N-terminal domain"/>
    <property type="match status" value="1"/>
</dbReference>
<dbReference type="InterPro" id="IPR017584">
    <property type="entry name" value="Pyridine_nucleo_diS_OxRdtase_N"/>
</dbReference>
<evidence type="ECO:0000256" key="2">
    <source>
        <dbReference type="ARBA" id="ARBA00022741"/>
    </source>
</evidence>
<evidence type="ECO:0000256" key="4">
    <source>
        <dbReference type="ARBA" id="ARBA00022840"/>
    </source>
</evidence>
<dbReference type="InterPro" id="IPR036676">
    <property type="entry name" value="PurM-like_C_sf"/>
</dbReference>
<dbReference type="InterPro" id="IPR010918">
    <property type="entry name" value="PurM-like_C_dom"/>
</dbReference>
<dbReference type="InterPro" id="IPR004536">
    <property type="entry name" value="SPS/SelD"/>
</dbReference>
<name>A0A1Y5I6V6_OSTTA</name>
<evidence type="ECO:0000256" key="3">
    <source>
        <dbReference type="ARBA" id="ARBA00022777"/>
    </source>
</evidence>
<evidence type="ECO:0000259" key="7">
    <source>
        <dbReference type="Pfam" id="PF00586"/>
    </source>
</evidence>
<dbReference type="GO" id="GO:0005737">
    <property type="term" value="C:cytoplasm"/>
    <property type="evidence" value="ECO:0007669"/>
    <property type="project" value="TreeGrafter"/>
</dbReference>
<feature type="domain" description="FAD/NAD(P)-binding" evidence="9">
    <location>
        <begin position="48"/>
        <end position="355"/>
    </location>
</feature>
<dbReference type="GO" id="GO:0016260">
    <property type="term" value="P:selenocysteine biosynthetic process"/>
    <property type="evidence" value="ECO:0007669"/>
    <property type="project" value="TreeGrafter"/>
</dbReference>
<proteinExistence type="predicted"/>
<dbReference type="CDD" id="cd02195">
    <property type="entry name" value="SelD"/>
    <property type="match status" value="1"/>
</dbReference>
<dbReference type="Pfam" id="PF07992">
    <property type="entry name" value="Pyr_redox_2"/>
    <property type="match status" value="1"/>
</dbReference>
<protein>
    <submittedName>
        <fullName evidence="10">FAD-containing subunit of NADH dehydrogenase</fullName>
    </submittedName>
</protein>
<dbReference type="GO" id="GO:0004756">
    <property type="term" value="F:selenide, water dikinase activity"/>
    <property type="evidence" value="ECO:0007669"/>
    <property type="project" value="TreeGrafter"/>
</dbReference>
<dbReference type="Pfam" id="PF02769">
    <property type="entry name" value="AIRS_C"/>
    <property type="match status" value="1"/>
</dbReference>
<dbReference type="PANTHER" id="PTHR10256:SF0">
    <property type="entry name" value="INACTIVE SELENIDE, WATER DIKINASE-LIKE PROTEIN-RELATED"/>
    <property type="match status" value="1"/>
</dbReference>
<dbReference type="Proteomes" id="UP000195557">
    <property type="component" value="Unassembled WGS sequence"/>
</dbReference>
<dbReference type="PRINTS" id="PR00368">
    <property type="entry name" value="FADPNR"/>
</dbReference>
<evidence type="ECO:0000259" key="8">
    <source>
        <dbReference type="Pfam" id="PF02769"/>
    </source>
</evidence>
<evidence type="ECO:0000313" key="10">
    <source>
        <dbReference type="EMBL" id="OUS45216.1"/>
    </source>
</evidence>
<dbReference type="NCBIfam" id="TIGR03169">
    <property type="entry name" value="Nterm_to_SelD"/>
    <property type="match status" value="1"/>
</dbReference>
<dbReference type="eggNOG" id="KOG3939">
    <property type="taxonomic scope" value="Eukaryota"/>
</dbReference>
<dbReference type="SUPFAM" id="SSF51905">
    <property type="entry name" value="FAD/NAD(P)-binding domain"/>
    <property type="match status" value="2"/>
</dbReference>
<dbReference type="AlphaFoldDB" id="A0A1Y5I6V6"/>
<dbReference type="EMBL" id="KZ155791">
    <property type="protein sequence ID" value="OUS45216.1"/>
    <property type="molecule type" value="Genomic_DNA"/>
</dbReference>
<keyword evidence="1" id="KW-0808">Transferase</keyword>
<dbReference type="Gene3D" id="3.50.50.100">
    <property type="match status" value="1"/>
</dbReference>
<evidence type="ECO:0000259" key="9">
    <source>
        <dbReference type="Pfam" id="PF07992"/>
    </source>
</evidence>
<reference evidence="10" key="1">
    <citation type="submission" date="2017-04" db="EMBL/GenBank/DDBJ databases">
        <title>Population genomics of picophytoplankton unveils novel chromosome hypervariability.</title>
        <authorList>
            <consortium name="DOE Joint Genome Institute"/>
            <person name="Blanc-Mathieu R."/>
            <person name="Krasovec M."/>
            <person name="Hebrard M."/>
            <person name="Yau S."/>
            <person name="Desgranges E."/>
            <person name="Martin J."/>
            <person name="Schackwitz W."/>
            <person name="Kuo A."/>
            <person name="Salin G."/>
            <person name="Donnadieu C."/>
            <person name="Desdevises Y."/>
            <person name="Sanchez-Ferandin S."/>
            <person name="Moreau H."/>
            <person name="Rivals E."/>
            <person name="Grigoriev I.V."/>
            <person name="Grimsley N."/>
            <person name="Eyre-Walker A."/>
            <person name="Piganeau G."/>
        </authorList>
    </citation>
    <scope>NUCLEOTIDE SEQUENCE [LARGE SCALE GENOMIC DNA]</scope>
    <source>
        <strain evidence="10">RCC 1115</strain>
    </source>
</reference>
<evidence type="ECO:0000256" key="1">
    <source>
        <dbReference type="ARBA" id="ARBA00022679"/>
    </source>
</evidence>
<feature type="domain" description="PurM-like C-terminal" evidence="8">
    <location>
        <begin position="617"/>
        <end position="788"/>
    </location>
</feature>
<dbReference type="PANTHER" id="PTHR10256">
    <property type="entry name" value="SELENIDE, WATER DIKINASE"/>
    <property type="match status" value="1"/>
</dbReference>
<dbReference type="InterPro" id="IPR036921">
    <property type="entry name" value="PurM-like_N_sf"/>
</dbReference>
<keyword evidence="5" id="KW-0711">Selenium</keyword>
<dbReference type="SUPFAM" id="SSF55326">
    <property type="entry name" value="PurM N-terminal domain-like"/>
    <property type="match status" value="1"/>
</dbReference>
<dbReference type="InterPro" id="IPR016188">
    <property type="entry name" value="PurM-like_N"/>
</dbReference>